<keyword evidence="10" id="KW-0233">DNA recombination</keyword>
<feature type="coiled-coil region" evidence="12">
    <location>
        <begin position="503"/>
        <end position="530"/>
    </location>
</feature>
<dbReference type="GO" id="GO:0003964">
    <property type="term" value="F:RNA-directed DNA polymerase activity"/>
    <property type="evidence" value="ECO:0007669"/>
    <property type="project" value="UniProtKB-KW"/>
</dbReference>
<dbReference type="GO" id="GO:0003887">
    <property type="term" value="F:DNA-directed DNA polymerase activity"/>
    <property type="evidence" value="ECO:0007669"/>
    <property type="project" value="UniProtKB-KW"/>
</dbReference>
<dbReference type="InterPro" id="IPR001584">
    <property type="entry name" value="Integrase_cat-core"/>
</dbReference>
<dbReference type="InterPro" id="IPR000477">
    <property type="entry name" value="RT_dom"/>
</dbReference>
<evidence type="ECO:0000256" key="8">
    <source>
        <dbReference type="ARBA" id="ARBA00022932"/>
    </source>
</evidence>
<keyword evidence="2" id="KW-0479">Metal-binding</keyword>
<feature type="domain" description="Reverse transcriptase" evidence="13">
    <location>
        <begin position="1"/>
        <end position="104"/>
    </location>
</feature>
<dbReference type="SUPFAM" id="SSF54160">
    <property type="entry name" value="Chromo domain-like"/>
    <property type="match status" value="1"/>
</dbReference>
<comment type="caution">
    <text evidence="15">The sequence shown here is derived from an EMBL/GenBank/DDBJ whole genome shotgun (WGS) entry which is preliminary data.</text>
</comment>
<evidence type="ECO:0000259" key="13">
    <source>
        <dbReference type="PROSITE" id="PS50878"/>
    </source>
</evidence>
<evidence type="ECO:0000256" key="9">
    <source>
        <dbReference type="ARBA" id="ARBA00023125"/>
    </source>
</evidence>
<evidence type="ECO:0000256" key="1">
    <source>
        <dbReference type="ARBA" id="ARBA00022670"/>
    </source>
</evidence>
<dbReference type="Gene3D" id="3.10.10.10">
    <property type="entry name" value="HIV Type 1 Reverse Transcriptase, subunit A, domain 1"/>
    <property type="match status" value="1"/>
</dbReference>
<dbReference type="PROSITE" id="PS50994">
    <property type="entry name" value="INTEGRASE"/>
    <property type="match status" value="1"/>
</dbReference>
<evidence type="ECO:0000256" key="11">
    <source>
        <dbReference type="ARBA" id="ARBA00023268"/>
    </source>
</evidence>
<dbReference type="AlphaFoldDB" id="A0AAW2V3Y7"/>
<dbReference type="GO" id="GO:0003677">
    <property type="term" value="F:DNA binding"/>
    <property type="evidence" value="ECO:0007669"/>
    <property type="project" value="UniProtKB-KW"/>
</dbReference>
<dbReference type="InterPro" id="IPR012337">
    <property type="entry name" value="RNaseH-like_sf"/>
</dbReference>
<dbReference type="InterPro" id="IPR041577">
    <property type="entry name" value="RT_RNaseH_2"/>
</dbReference>
<dbReference type="PROSITE" id="PS50878">
    <property type="entry name" value="RT_POL"/>
    <property type="match status" value="1"/>
</dbReference>
<evidence type="ECO:0000256" key="4">
    <source>
        <dbReference type="ARBA" id="ARBA00022801"/>
    </source>
</evidence>
<dbReference type="InterPro" id="IPR050951">
    <property type="entry name" value="Retrovirus_Pol_polyprotein"/>
</dbReference>
<keyword evidence="3" id="KW-0064">Aspartyl protease</keyword>
<dbReference type="Pfam" id="PF17919">
    <property type="entry name" value="RT_RNaseH_2"/>
    <property type="match status" value="1"/>
</dbReference>
<dbReference type="Gene3D" id="3.30.70.270">
    <property type="match status" value="2"/>
</dbReference>
<dbReference type="InterPro" id="IPR043128">
    <property type="entry name" value="Rev_trsase/Diguanyl_cyclase"/>
</dbReference>
<dbReference type="Pfam" id="PF00078">
    <property type="entry name" value="RVT_1"/>
    <property type="match status" value="1"/>
</dbReference>
<dbReference type="FunFam" id="3.30.70.270:FF:000003">
    <property type="entry name" value="Transposon Ty3-G Gag-Pol polyprotein"/>
    <property type="match status" value="1"/>
</dbReference>
<keyword evidence="1" id="KW-0645">Protease</keyword>
<dbReference type="GO" id="GO:0004190">
    <property type="term" value="F:aspartic-type endopeptidase activity"/>
    <property type="evidence" value="ECO:0007669"/>
    <property type="project" value="UniProtKB-KW"/>
</dbReference>
<evidence type="ECO:0000313" key="15">
    <source>
        <dbReference type="EMBL" id="KAL0423908.1"/>
    </source>
</evidence>
<dbReference type="InterPro" id="IPR036397">
    <property type="entry name" value="RNaseH_sf"/>
</dbReference>
<dbReference type="SUPFAM" id="SSF56672">
    <property type="entry name" value="DNA/RNA polymerases"/>
    <property type="match status" value="1"/>
</dbReference>
<evidence type="ECO:0000256" key="10">
    <source>
        <dbReference type="ARBA" id="ARBA00023172"/>
    </source>
</evidence>
<evidence type="ECO:0000256" key="6">
    <source>
        <dbReference type="ARBA" id="ARBA00022908"/>
    </source>
</evidence>
<evidence type="ECO:0000259" key="14">
    <source>
        <dbReference type="PROSITE" id="PS50994"/>
    </source>
</evidence>
<dbReference type="FunFam" id="3.30.70.270:FF:000020">
    <property type="entry name" value="Transposon Tf2-6 polyprotein-like Protein"/>
    <property type="match status" value="1"/>
</dbReference>
<dbReference type="FunFam" id="1.10.340.70:FF:000001">
    <property type="entry name" value="Retrovirus-related Pol polyprotein from transposon gypsy-like Protein"/>
    <property type="match status" value="1"/>
</dbReference>
<dbReference type="GO" id="GO:0006508">
    <property type="term" value="P:proteolysis"/>
    <property type="evidence" value="ECO:0007669"/>
    <property type="project" value="UniProtKB-KW"/>
</dbReference>
<dbReference type="SUPFAM" id="SSF53098">
    <property type="entry name" value="Ribonuclease H-like"/>
    <property type="match status" value="1"/>
</dbReference>
<keyword evidence="8" id="KW-0548">Nucleotidyltransferase</keyword>
<reference evidence="15" key="1">
    <citation type="submission" date="2020-06" db="EMBL/GenBank/DDBJ databases">
        <authorList>
            <person name="Li T."/>
            <person name="Hu X."/>
            <person name="Zhang T."/>
            <person name="Song X."/>
            <person name="Zhang H."/>
            <person name="Dai N."/>
            <person name="Sheng W."/>
            <person name="Hou X."/>
            <person name="Wei L."/>
        </authorList>
    </citation>
    <scope>NUCLEOTIDE SEQUENCE</scope>
    <source>
        <strain evidence="15">G02</strain>
        <tissue evidence="15">Leaf</tissue>
    </source>
</reference>
<evidence type="ECO:0000256" key="5">
    <source>
        <dbReference type="ARBA" id="ARBA00022842"/>
    </source>
</evidence>
<dbReference type="PANTHER" id="PTHR37984">
    <property type="entry name" value="PROTEIN CBG26694"/>
    <property type="match status" value="1"/>
</dbReference>
<dbReference type="GO" id="GO:0006310">
    <property type="term" value="P:DNA recombination"/>
    <property type="evidence" value="ECO:0007669"/>
    <property type="project" value="UniProtKB-KW"/>
</dbReference>
<dbReference type="Gene3D" id="1.10.340.70">
    <property type="match status" value="1"/>
</dbReference>
<dbReference type="InterPro" id="IPR056924">
    <property type="entry name" value="SH3_Tf2-1"/>
</dbReference>
<gene>
    <name evidence="15" type="ORF">Sradi_0925600</name>
</gene>
<dbReference type="GO" id="GO:0046872">
    <property type="term" value="F:metal ion binding"/>
    <property type="evidence" value="ECO:0007669"/>
    <property type="project" value="UniProtKB-KW"/>
</dbReference>
<dbReference type="Pfam" id="PF24626">
    <property type="entry name" value="SH3_Tf2-1"/>
    <property type="match status" value="1"/>
</dbReference>
<keyword evidence="4" id="KW-0378">Hydrolase</keyword>
<dbReference type="GO" id="GO:0015074">
    <property type="term" value="P:DNA integration"/>
    <property type="evidence" value="ECO:0007669"/>
    <property type="project" value="UniProtKB-KW"/>
</dbReference>
<name>A0AAW2V3Y7_SESRA</name>
<keyword evidence="11" id="KW-0511">Multifunctional enzyme</keyword>
<proteinExistence type="predicted"/>
<keyword evidence="7" id="KW-0695">RNA-directed DNA polymerase</keyword>
<dbReference type="InterPro" id="IPR016197">
    <property type="entry name" value="Chromo-like_dom_sf"/>
</dbReference>
<evidence type="ECO:0000256" key="12">
    <source>
        <dbReference type="SAM" id="Coils"/>
    </source>
</evidence>
<reference evidence="15" key="2">
    <citation type="journal article" date="2024" name="Plant">
        <title>Genomic evolution and insights into agronomic trait innovations of Sesamum species.</title>
        <authorList>
            <person name="Miao H."/>
            <person name="Wang L."/>
            <person name="Qu L."/>
            <person name="Liu H."/>
            <person name="Sun Y."/>
            <person name="Le M."/>
            <person name="Wang Q."/>
            <person name="Wei S."/>
            <person name="Zheng Y."/>
            <person name="Lin W."/>
            <person name="Duan Y."/>
            <person name="Cao H."/>
            <person name="Xiong S."/>
            <person name="Wang X."/>
            <person name="Wei L."/>
            <person name="Li C."/>
            <person name="Ma Q."/>
            <person name="Ju M."/>
            <person name="Zhao R."/>
            <person name="Li G."/>
            <person name="Mu C."/>
            <person name="Tian Q."/>
            <person name="Mei H."/>
            <person name="Zhang T."/>
            <person name="Gao T."/>
            <person name="Zhang H."/>
        </authorList>
    </citation>
    <scope>NUCLEOTIDE SEQUENCE</scope>
    <source>
        <strain evidence="15">G02</strain>
    </source>
</reference>
<keyword evidence="5" id="KW-0460">Magnesium</keyword>
<keyword evidence="12" id="KW-0175">Coiled coil</keyword>
<keyword evidence="9" id="KW-0238">DNA-binding</keyword>
<organism evidence="15">
    <name type="scientific">Sesamum radiatum</name>
    <name type="common">Black benniseed</name>
    <dbReference type="NCBI Taxonomy" id="300843"/>
    <lineage>
        <taxon>Eukaryota</taxon>
        <taxon>Viridiplantae</taxon>
        <taxon>Streptophyta</taxon>
        <taxon>Embryophyta</taxon>
        <taxon>Tracheophyta</taxon>
        <taxon>Spermatophyta</taxon>
        <taxon>Magnoliopsida</taxon>
        <taxon>eudicotyledons</taxon>
        <taxon>Gunneridae</taxon>
        <taxon>Pentapetalae</taxon>
        <taxon>asterids</taxon>
        <taxon>lamiids</taxon>
        <taxon>Lamiales</taxon>
        <taxon>Pedaliaceae</taxon>
        <taxon>Sesamum</taxon>
    </lineage>
</organism>
<dbReference type="CDD" id="cd01647">
    <property type="entry name" value="RT_LTR"/>
    <property type="match status" value="1"/>
</dbReference>
<dbReference type="InterPro" id="IPR043502">
    <property type="entry name" value="DNA/RNA_pol_sf"/>
</dbReference>
<keyword evidence="6" id="KW-0229">DNA integration</keyword>
<keyword evidence="8" id="KW-0239">DNA-directed DNA polymerase</keyword>
<evidence type="ECO:0000256" key="3">
    <source>
        <dbReference type="ARBA" id="ARBA00022750"/>
    </source>
</evidence>
<dbReference type="PANTHER" id="PTHR37984:SF5">
    <property type="entry name" value="PROTEIN NYNRIN-LIKE"/>
    <property type="match status" value="1"/>
</dbReference>
<dbReference type="Gene3D" id="3.30.420.10">
    <property type="entry name" value="Ribonuclease H-like superfamily/Ribonuclease H"/>
    <property type="match status" value="1"/>
</dbReference>
<sequence length="735" mass="84670">MTPEDVSKTSFVTHHGHYEFLAMPFGLCNAPSTFQSLMNVIFAPYLRKFILVFFDDILVYSKCWEDHLDQLQLTLDLLRKHQLYAKRSKCDFGRETIEYLGHIITKEGVSTDPSKVECMKNWAQPRSIKELRGFLGLTGYYRKFIKGYRIMSKPLIELLKKDNFRWTQEASDEFECLKQAMISAPVLALPDFTQHFVIEADAYDKGIEAVLMQKQRPIAFLSKALSPRNQGLSVYEKDFWLSYKLCRSGSIMSLATTLLLKRTTKASNISWSKRWITLSNKGGSPSCLAWTMKSNINREGITRSLHDSAIGGHSGIQGTYQRIKGMFYWPGMKQDVVRWVQSCDVCQRSKIEHLPYPGLLQPLAIPTQAWSSISMDFIEGLPKSEGKDCILVVVDRLTKYAHFIALTHPFSTESVARTFMDSVYKLHGLPVNIISDRDKVFTGVFWRELFKVLGTTLSLSTAYHPQTDGQTKRVNQCVENYLRWFLTIDPYILATHPEVEEYLRERMKLVELLRLNLAEAQNRMKIYDDKHRTELSFTVGDEVYLKLQPYRQNSLQLRKNLKLAPKYYGPFQILEKISEVAYHLKLPPSTNIHPVFHVSLLKRKIGHKHTPSPNLPVFTDNGICRVYPAKVLSRRLISRRNTVVPQLLVQWENYSETDVTWEDYYDIVAKFPEFEIDPQRRGSSLLGGDVTAMTGERRPNLHCSLSRKWVRQIKGENGAVLIEEGGTNLNKHDVV</sequence>
<dbReference type="InterPro" id="IPR041588">
    <property type="entry name" value="Integrase_H2C2"/>
</dbReference>
<dbReference type="EMBL" id="JACGWJ010000004">
    <property type="protein sequence ID" value="KAL0423908.1"/>
    <property type="molecule type" value="Genomic_DNA"/>
</dbReference>
<protein>
    <submittedName>
        <fullName evidence="15">Retrovirus-related Pol polyprotein from transposon.6</fullName>
    </submittedName>
</protein>
<dbReference type="Pfam" id="PF17921">
    <property type="entry name" value="Integrase_H2C2"/>
    <property type="match status" value="1"/>
</dbReference>
<evidence type="ECO:0000256" key="7">
    <source>
        <dbReference type="ARBA" id="ARBA00022918"/>
    </source>
</evidence>
<evidence type="ECO:0000256" key="2">
    <source>
        <dbReference type="ARBA" id="ARBA00022723"/>
    </source>
</evidence>
<accession>A0AAW2V3Y7</accession>
<feature type="domain" description="Integrase catalytic" evidence="14">
    <location>
        <begin position="362"/>
        <end position="531"/>
    </location>
</feature>
<keyword evidence="8" id="KW-0808">Transferase</keyword>